<accession>A0A815H981</accession>
<gene>
    <name evidence="2" type="ORF">JBS370_LOCUS22461</name>
    <name evidence="1" type="ORF">ZHD862_LOCUS30457</name>
</gene>
<comment type="caution">
    <text evidence="1">The sequence shown here is derived from an EMBL/GenBank/DDBJ whole genome shotgun (WGS) entry which is preliminary data.</text>
</comment>
<sequence length="154" mass="17986">MDPFILSRNAFNIYCSEYANTNSSTNATNNNNNQSTIDTNHSSIYQSEKVNQNNLYYKKAIHTLNQRYEYFLQTLNRLQISFGQIADTISHKNHNINSLSNSKKKTSISSFITNKRNNKKKYLHQPIKKRMPKIYITVSCAEHFTQQQPNIKMN</sequence>
<proteinExistence type="predicted"/>
<dbReference type="EMBL" id="CAJNOT010002873">
    <property type="protein sequence ID" value="CAF1349021.1"/>
    <property type="molecule type" value="Genomic_DNA"/>
</dbReference>
<dbReference type="Proteomes" id="UP000663836">
    <property type="component" value="Unassembled WGS sequence"/>
</dbReference>
<dbReference type="AlphaFoldDB" id="A0A815H981"/>
<dbReference type="Proteomes" id="UP000663864">
    <property type="component" value="Unassembled WGS sequence"/>
</dbReference>
<organism evidence="1 3">
    <name type="scientific">Rotaria sordida</name>
    <dbReference type="NCBI Taxonomy" id="392033"/>
    <lineage>
        <taxon>Eukaryota</taxon>
        <taxon>Metazoa</taxon>
        <taxon>Spiralia</taxon>
        <taxon>Gnathifera</taxon>
        <taxon>Rotifera</taxon>
        <taxon>Eurotatoria</taxon>
        <taxon>Bdelloidea</taxon>
        <taxon>Philodinida</taxon>
        <taxon>Philodinidae</taxon>
        <taxon>Rotaria</taxon>
    </lineage>
</organism>
<dbReference type="EMBL" id="CAJOBD010003141">
    <property type="protein sequence ID" value="CAF3931086.1"/>
    <property type="molecule type" value="Genomic_DNA"/>
</dbReference>
<name>A0A815H981_9BILA</name>
<reference evidence="1" key="1">
    <citation type="submission" date="2021-02" db="EMBL/GenBank/DDBJ databases">
        <authorList>
            <person name="Nowell W R."/>
        </authorList>
    </citation>
    <scope>NUCLEOTIDE SEQUENCE</scope>
</reference>
<evidence type="ECO:0000313" key="3">
    <source>
        <dbReference type="Proteomes" id="UP000663864"/>
    </source>
</evidence>
<evidence type="ECO:0000313" key="1">
    <source>
        <dbReference type="EMBL" id="CAF1349021.1"/>
    </source>
</evidence>
<protein>
    <submittedName>
        <fullName evidence="1">Uncharacterized protein</fullName>
    </submittedName>
</protein>
<evidence type="ECO:0000313" key="2">
    <source>
        <dbReference type="EMBL" id="CAF3931086.1"/>
    </source>
</evidence>